<evidence type="ECO:0000256" key="4">
    <source>
        <dbReference type="ARBA" id="ARBA00023125"/>
    </source>
</evidence>
<evidence type="ECO:0000256" key="1">
    <source>
        <dbReference type="ARBA" id="ARBA00010641"/>
    </source>
</evidence>
<dbReference type="InterPro" id="IPR014284">
    <property type="entry name" value="RNA_pol_sigma-70_dom"/>
</dbReference>
<dbReference type="InterPro" id="IPR013324">
    <property type="entry name" value="RNA_pol_sigma_r3/r4-like"/>
</dbReference>
<reference evidence="8 9" key="1">
    <citation type="submission" date="2023-12" db="EMBL/GenBank/DDBJ databases">
        <title>Amycolatopsis sp. V23-08.</title>
        <authorList>
            <person name="Somphong A."/>
        </authorList>
    </citation>
    <scope>NUCLEOTIDE SEQUENCE [LARGE SCALE GENOMIC DNA]</scope>
    <source>
        <strain evidence="8 9">V23-08</strain>
    </source>
</reference>
<accession>A0ABU5RIV4</accession>
<keyword evidence="5" id="KW-0804">Transcription</keyword>
<dbReference type="SUPFAM" id="SSF88659">
    <property type="entry name" value="Sigma3 and sigma4 domains of RNA polymerase sigma factors"/>
    <property type="match status" value="1"/>
</dbReference>
<evidence type="ECO:0000259" key="7">
    <source>
        <dbReference type="Pfam" id="PF04545"/>
    </source>
</evidence>
<dbReference type="PANTHER" id="PTHR43133">
    <property type="entry name" value="RNA POLYMERASE ECF-TYPE SIGMA FACTO"/>
    <property type="match status" value="1"/>
</dbReference>
<feature type="domain" description="RNA polymerase sigma-70 region 2" evidence="6">
    <location>
        <begin position="76"/>
        <end position="141"/>
    </location>
</feature>
<dbReference type="InterPro" id="IPR039425">
    <property type="entry name" value="RNA_pol_sigma-70-like"/>
</dbReference>
<dbReference type="Pfam" id="PF04545">
    <property type="entry name" value="Sigma70_r4"/>
    <property type="match status" value="1"/>
</dbReference>
<dbReference type="Proteomes" id="UP001304298">
    <property type="component" value="Unassembled WGS sequence"/>
</dbReference>
<name>A0ABU5RIV4_9PSEU</name>
<gene>
    <name evidence="8" type="ORF">VA596_42320</name>
</gene>
<keyword evidence="9" id="KW-1185">Reference proteome</keyword>
<keyword evidence="3" id="KW-0731">Sigma factor</keyword>
<sequence length="227" mass="25694">MSDEGETTDADEREEGDLGDFREIALAAAPLLNRPATPPLKAVWNGDGETAARVVAPSSDKVGTPRLERFCFDNFYLTHRPALLAKLVKFCAGDRDLAEDAVQETFFTAYQYLGPLSEHPNPAGWLYLVATRAAMKFFTRETPTDKHEDEASSDNSLDEMPIDLVDLMYRVLSEEERQVIEYRYLLGQRRQWVADRMGLKLRTVDNRIKTALTKLRDHLAEPKGDQS</sequence>
<dbReference type="InterPro" id="IPR007630">
    <property type="entry name" value="RNA_pol_sigma70_r4"/>
</dbReference>
<dbReference type="SUPFAM" id="SSF88946">
    <property type="entry name" value="Sigma2 domain of RNA polymerase sigma factors"/>
    <property type="match status" value="1"/>
</dbReference>
<evidence type="ECO:0000313" key="9">
    <source>
        <dbReference type="Proteomes" id="UP001304298"/>
    </source>
</evidence>
<proteinExistence type="inferred from homology"/>
<comment type="caution">
    <text evidence="8">The sequence shown here is derived from an EMBL/GenBank/DDBJ whole genome shotgun (WGS) entry which is preliminary data.</text>
</comment>
<dbReference type="InterPro" id="IPR036388">
    <property type="entry name" value="WH-like_DNA-bd_sf"/>
</dbReference>
<comment type="similarity">
    <text evidence="1">Belongs to the sigma-70 factor family. ECF subfamily.</text>
</comment>
<evidence type="ECO:0000259" key="6">
    <source>
        <dbReference type="Pfam" id="PF04542"/>
    </source>
</evidence>
<feature type="domain" description="RNA polymerase sigma-70 region 4" evidence="7">
    <location>
        <begin position="171"/>
        <end position="216"/>
    </location>
</feature>
<dbReference type="EMBL" id="JAYFSI010000014">
    <property type="protein sequence ID" value="MEA5366226.1"/>
    <property type="molecule type" value="Genomic_DNA"/>
</dbReference>
<dbReference type="InterPro" id="IPR013325">
    <property type="entry name" value="RNA_pol_sigma_r2"/>
</dbReference>
<protein>
    <submittedName>
        <fullName evidence="8">RNA polymerase sigma factor</fullName>
    </submittedName>
</protein>
<dbReference type="NCBIfam" id="TIGR02937">
    <property type="entry name" value="sigma70-ECF"/>
    <property type="match status" value="1"/>
</dbReference>
<evidence type="ECO:0000256" key="3">
    <source>
        <dbReference type="ARBA" id="ARBA00023082"/>
    </source>
</evidence>
<dbReference type="Gene3D" id="1.10.1740.10">
    <property type="match status" value="1"/>
</dbReference>
<keyword evidence="2" id="KW-0805">Transcription regulation</keyword>
<dbReference type="PANTHER" id="PTHR43133:SF8">
    <property type="entry name" value="RNA POLYMERASE SIGMA FACTOR HI_1459-RELATED"/>
    <property type="match status" value="1"/>
</dbReference>
<keyword evidence="4" id="KW-0238">DNA-binding</keyword>
<dbReference type="Gene3D" id="1.10.10.10">
    <property type="entry name" value="Winged helix-like DNA-binding domain superfamily/Winged helix DNA-binding domain"/>
    <property type="match status" value="1"/>
</dbReference>
<dbReference type="RefSeq" id="WP_323335314.1">
    <property type="nucleotide sequence ID" value="NZ_JAYFSI010000014.1"/>
</dbReference>
<evidence type="ECO:0000256" key="2">
    <source>
        <dbReference type="ARBA" id="ARBA00023015"/>
    </source>
</evidence>
<organism evidence="8 9">
    <name type="scientific">Amycolatopsis heterodermiae</name>
    <dbReference type="NCBI Taxonomy" id="3110235"/>
    <lineage>
        <taxon>Bacteria</taxon>
        <taxon>Bacillati</taxon>
        <taxon>Actinomycetota</taxon>
        <taxon>Actinomycetes</taxon>
        <taxon>Pseudonocardiales</taxon>
        <taxon>Pseudonocardiaceae</taxon>
        <taxon>Amycolatopsis</taxon>
    </lineage>
</organism>
<dbReference type="Pfam" id="PF04542">
    <property type="entry name" value="Sigma70_r2"/>
    <property type="match status" value="1"/>
</dbReference>
<evidence type="ECO:0000256" key="5">
    <source>
        <dbReference type="ARBA" id="ARBA00023163"/>
    </source>
</evidence>
<dbReference type="InterPro" id="IPR007627">
    <property type="entry name" value="RNA_pol_sigma70_r2"/>
</dbReference>
<evidence type="ECO:0000313" key="8">
    <source>
        <dbReference type="EMBL" id="MEA5366226.1"/>
    </source>
</evidence>